<dbReference type="Gene3D" id="1.10.287.3510">
    <property type="match status" value="1"/>
</dbReference>
<accession>A0A7U0M7W6</accession>
<keyword evidence="2" id="KW-0732">Signal</keyword>
<protein>
    <submittedName>
        <fullName evidence="3">NADH dehydrogenase subunit 4L</fullName>
    </submittedName>
</protein>
<sequence>MLSVMMLIMIMFSLTQSLSSFLNFLITIEYSLMLTMFIVTTSSSNEWVYLLFLIIGVSEAIIGLSILVKMNLKYGHQQVKIMNMCSN</sequence>
<proteinExistence type="predicted"/>
<dbReference type="EMBL" id="MW281320">
    <property type="protein sequence ID" value="QQX28008.1"/>
    <property type="molecule type" value="Genomic_DNA"/>
</dbReference>
<feature type="chain" id="PRO_5031127194" evidence="2">
    <location>
        <begin position="18"/>
        <end position="87"/>
    </location>
</feature>
<evidence type="ECO:0000313" key="3">
    <source>
        <dbReference type="EMBL" id="QQX28008.1"/>
    </source>
</evidence>
<feature type="transmembrane region" description="Helical" evidence="1">
    <location>
        <begin position="47"/>
        <end position="68"/>
    </location>
</feature>
<dbReference type="AlphaFoldDB" id="A0A7U0M7W6"/>
<keyword evidence="1" id="KW-0812">Transmembrane</keyword>
<feature type="transmembrane region" description="Helical" evidence="1">
    <location>
        <begin position="21"/>
        <end position="41"/>
    </location>
</feature>
<name>A0A7U0M7W6_9HYME</name>
<reference evidence="3" key="1">
    <citation type="submission" date="2020-11" db="EMBL/GenBank/DDBJ databases">
        <title>First mtgenome sequences from three genera and phylogenetic relationships of the family Apidae based on mtgenome sequences (Hymenoptera: Apoidea).</title>
        <authorList>
            <person name="Wen Z."/>
            <person name="Chen B."/>
        </authorList>
    </citation>
    <scope>NUCLEOTIDE SEQUENCE</scope>
</reference>
<geneLocation type="mitochondrion" evidence="3"/>
<keyword evidence="1" id="KW-0472">Membrane</keyword>
<gene>
    <name evidence="3" type="primary">nad4l</name>
</gene>
<keyword evidence="1" id="KW-1133">Transmembrane helix</keyword>
<evidence type="ECO:0000256" key="2">
    <source>
        <dbReference type="SAM" id="SignalP"/>
    </source>
</evidence>
<feature type="signal peptide" evidence="2">
    <location>
        <begin position="1"/>
        <end position="17"/>
    </location>
</feature>
<keyword evidence="3" id="KW-0496">Mitochondrion</keyword>
<organism evidence="3">
    <name type="scientific">Amegilla calceifera</name>
    <dbReference type="NCBI Taxonomy" id="597987"/>
    <lineage>
        <taxon>Eukaryota</taxon>
        <taxon>Metazoa</taxon>
        <taxon>Ecdysozoa</taxon>
        <taxon>Arthropoda</taxon>
        <taxon>Hexapoda</taxon>
        <taxon>Insecta</taxon>
        <taxon>Pterygota</taxon>
        <taxon>Neoptera</taxon>
        <taxon>Endopterygota</taxon>
        <taxon>Hymenoptera</taxon>
        <taxon>Apocrita</taxon>
        <taxon>Aculeata</taxon>
        <taxon>Apoidea</taxon>
        <taxon>Anthophila</taxon>
        <taxon>Apidae</taxon>
        <taxon>Amegilla</taxon>
    </lineage>
</organism>
<evidence type="ECO:0000256" key="1">
    <source>
        <dbReference type="SAM" id="Phobius"/>
    </source>
</evidence>